<dbReference type="InterPro" id="IPR009081">
    <property type="entry name" value="PP-bd_ACP"/>
</dbReference>
<dbReference type="PROSITE" id="PS00455">
    <property type="entry name" value="AMP_BINDING"/>
    <property type="match status" value="1"/>
</dbReference>
<dbReference type="InterPro" id="IPR010071">
    <property type="entry name" value="AA_adenyl_dom"/>
</dbReference>
<dbReference type="SUPFAM" id="SSF52777">
    <property type="entry name" value="CoA-dependent acyltransferases"/>
    <property type="match status" value="2"/>
</dbReference>
<dbReference type="InterPro" id="IPR020845">
    <property type="entry name" value="AMP-binding_CS"/>
</dbReference>
<dbReference type="InterPro" id="IPR029058">
    <property type="entry name" value="AB_hydrolase_fold"/>
</dbReference>
<dbReference type="Pfam" id="PF13193">
    <property type="entry name" value="AMP-binding_C"/>
    <property type="match status" value="1"/>
</dbReference>
<proteinExistence type="predicted"/>
<dbReference type="InterPro" id="IPR006162">
    <property type="entry name" value="Ppantetheine_attach_site"/>
</dbReference>
<dbReference type="Gene3D" id="3.30.559.30">
    <property type="entry name" value="Nonribosomal peptide synthetase, condensation domain"/>
    <property type="match status" value="1"/>
</dbReference>
<feature type="domain" description="Carrier" evidence="4">
    <location>
        <begin position="998"/>
        <end position="1073"/>
    </location>
</feature>
<dbReference type="InterPro" id="IPR023213">
    <property type="entry name" value="CAT-like_dom_sf"/>
</dbReference>
<keyword evidence="2" id="KW-0596">Phosphopantetheine</keyword>
<evidence type="ECO:0000259" key="4">
    <source>
        <dbReference type="PROSITE" id="PS50075"/>
    </source>
</evidence>
<keyword evidence="6" id="KW-1185">Reference proteome</keyword>
<dbReference type="Pfam" id="PF00668">
    <property type="entry name" value="Condensation"/>
    <property type="match status" value="1"/>
</dbReference>
<organism evidence="5 6">
    <name type="scientific">Hymenobacter volaticus</name>
    <dbReference type="NCBI Taxonomy" id="2932254"/>
    <lineage>
        <taxon>Bacteria</taxon>
        <taxon>Pseudomonadati</taxon>
        <taxon>Bacteroidota</taxon>
        <taxon>Cytophagia</taxon>
        <taxon>Cytophagales</taxon>
        <taxon>Hymenobacteraceae</taxon>
        <taxon>Hymenobacter</taxon>
    </lineage>
</organism>
<dbReference type="PANTHER" id="PTHR45527:SF1">
    <property type="entry name" value="FATTY ACID SYNTHASE"/>
    <property type="match status" value="1"/>
</dbReference>
<dbReference type="SUPFAM" id="SSF53474">
    <property type="entry name" value="alpha/beta-Hydrolases"/>
    <property type="match status" value="1"/>
</dbReference>
<dbReference type="SUPFAM" id="SSF56801">
    <property type="entry name" value="Acetyl-CoA synthetase-like"/>
    <property type="match status" value="1"/>
</dbReference>
<dbReference type="InterPro" id="IPR036736">
    <property type="entry name" value="ACP-like_sf"/>
</dbReference>
<evidence type="ECO:0000313" key="6">
    <source>
        <dbReference type="Proteomes" id="UP000830401"/>
    </source>
</evidence>
<dbReference type="InterPro" id="IPR001031">
    <property type="entry name" value="Thioesterase"/>
</dbReference>
<dbReference type="InterPro" id="IPR000873">
    <property type="entry name" value="AMP-dep_synth/lig_dom"/>
</dbReference>
<name>A0ABY4G9W8_9BACT</name>
<dbReference type="InterPro" id="IPR001242">
    <property type="entry name" value="Condensation_dom"/>
</dbReference>
<dbReference type="Proteomes" id="UP000830401">
    <property type="component" value="Chromosome"/>
</dbReference>
<dbReference type="PROSITE" id="PS50075">
    <property type="entry name" value="CARRIER"/>
    <property type="match status" value="1"/>
</dbReference>
<dbReference type="SMART" id="SM00823">
    <property type="entry name" value="PKS_PP"/>
    <property type="match status" value="1"/>
</dbReference>
<dbReference type="Gene3D" id="1.10.1200.10">
    <property type="entry name" value="ACP-like"/>
    <property type="match status" value="1"/>
</dbReference>
<dbReference type="PROSITE" id="PS00012">
    <property type="entry name" value="PHOSPHOPANTETHEINE"/>
    <property type="match status" value="1"/>
</dbReference>
<dbReference type="InterPro" id="IPR020806">
    <property type="entry name" value="PKS_PP-bd"/>
</dbReference>
<dbReference type="Pfam" id="PF00550">
    <property type="entry name" value="PP-binding"/>
    <property type="match status" value="1"/>
</dbReference>
<dbReference type="NCBIfam" id="TIGR01733">
    <property type="entry name" value="AA-adenyl-dom"/>
    <property type="match status" value="1"/>
</dbReference>
<dbReference type="Gene3D" id="3.40.50.1820">
    <property type="entry name" value="alpha/beta hydrolase"/>
    <property type="match status" value="1"/>
</dbReference>
<dbReference type="SUPFAM" id="SSF47336">
    <property type="entry name" value="ACP-like"/>
    <property type="match status" value="1"/>
</dbReference>
<evidence type="ECO:0000256" key="2">
    <source>
        <dbReference type="ARBA" id="ARBA00022450"/>
    </source>
</evidence>
<reference evidence="5" key="1">
    <citation type="submission" date="2022-04" db="EMBL/GenBank/DDBJ databases">
        <title>Hymenobacter sp. isolated from the air.</title>
        <authorList>
            <person name="Won M."/>
            <person name="Lee C.-M."/>
            <person name="Woen H.-Y."/>
            <person name="Kwon S.-W."/>
        </authorList>
    </citation>
    <scope>NUCLEOTIDE SEQUENCE</scope>
    <source>
        <strain evidence="5">5420S-77</strain>
    </source>
</reference>
<dbReference type="PANTHER" id="PTHR45527">
    <property type="entry name" value="NONRIBOSOMAL PEPTIDE SYNTHETASE"/>
    <property type="match status" value="1"/>
</dbReference>
<protein>
    <submittedName>
        <fullName evidence="5">Amino acid adenylation domain-containing protein</fullName>
    </submittedName>
</protein>
<dbReference type="CDD" id="cd19531">
    <property type="entry name" value="LCL_NRPS-like"/>
    <property type="match status" value="1"/>
</dbReference>
<evidence type="ECO:0000256" key="1">
    <source>
        <dbReference type="ARBA" id="ARBA00001957"/>
    </source>
</evidence>
<gene>
    <name evidence="5" type="ORF">MUN86_07085</name>
</gene>
<sequence>MSPETQIAEYVSDSTSFAVEFDPFAGPEISRVALTTAPQLEIWLACLLGGQDASRAYNESLSLRFTGSLDSRVLQQALQEVADRHEALRSVFSADGKYICVFTSVEVPFSYQDLSSLPLDRRELLTTKAIANDAQHVFDLVQGPLLKAILLKLADDQYHFIVTAHHIICDGWSLGILLQDVSSLYSSYSQGLSSALPAPPRFSDYADEQILFQASTEYKQTEAFWVNQYKDSVPVVEMPTDFPRPLYRTYASARLDFSLPNELVARVKKTGLQAGCSFVTTLLASFEVLLHRLTGQQSIVVGIPTAGQPTSGSQHLIGHCVNLLPLRSEHTASESFNTYLQQRKTYLFDAYEHQGLTFGSLLKSINITRDASRIPLVPVVFNVDMGLANGVNFHGVTYQLKSNPRVFETFDLFLNATGTEEALVLEWSYNTALFKAESIRYMMATFEQLLEEVTTNPNSTLVSSNNNITNVLSAYNALNNTAVDYSSIKYLPNLIQEVAYNYPTAIAVKFKNNTLSYYQLNTKANQLARYLLAQGLSTGDVVGIALDRSQELLVTLLAVLKCGATYLPLDPTYPADRLEFMLLDSKSSFLLKSKSISFNFYDVAIIDIEDALSQAENYFTDAVEVEISGDAVVYILYTSGSTGLPKGVQIKHSGLINLLRSVQQEIGISSTDRLLAITTISFDMAVLELFLPLVSGAMVVVADSKATKDGNALQHLIEAEGITAMQATPATWRMMLDAGWTELYPLKAISGGEALPEDLAQRLLARCASLWNMYGPTETTIYSSFKKITHAKELITIGRPVANTQFYILDDHFNLVEPNTIGELYIAGNGLAKGYLNRSELNKEKFIDNPFSLIDGEKMYRTGDLAKLTDTGEVQYLGRADQQIKIRGYRIEPGEIEHQLSSLHEIQEAVVIAKPDSYGMIRLAAYVVVRDFNYVTDFSTRITTWKNSLGNKLPAFMIPSEIIVVNSIPKTLNGKIDKAALLSYVKADEIKADERHDGPRTDTEKLVVDIWKQYLQIPTIGIFDDFFKLGGHSMIAVQVIAQLEKVTGKKLPLATLFESSTVEKLAAVLHMDSKFITWDSLVPIKPQGSKTPLYIVHGAGLNVLIFNALSKSLDPDQPIYALQAKGLNGIDEPHETIEDMAAHYISTIEKANPNGPYALAGYSFGGIIAFEMAKQLKAAGKAVPFLAMFDTYANQPDHFIPFLTRSIKRFLFFLKRILFFFVLLRKSPKATIHYKLEAIQRDFQKLKYSKEQYYEEVYGHSYKMALMHKRAAHKYKLTPQNIKIELFRAKERTYYVDDFEYMGWKPFVLDEISIHEVPGDHNYMFAPPHDEETGRILQAALNKII</sequence>
<dbReference type="Pfam" id="PF00975">
    <property type="entry name" value="Thioesterase"/>
    <property type="match status" value="1"/>
</dbReference>
<dbReference type="Gene3D" id="3.30.300.30">
    <property type="match status" value="1"/>
</dbReference>
<dbReference type="Gene3D" id="3.30.559.10">
    <property type="entry name" value="Chloramphenicol acetyltransferase-like domain"/>
    <property type="match status" value="1"/>
</dbReference>
<dbReference type="InterPro" id="IPR025110">
    <property type="entry name" value="AMP-bd_C"/>
</dbReference>
<dbReference type="Gene3D" id="3.40.50.980">
    <property type="match status" value="2"/>
</dbReference>
<dbReference type="Gene3D" id="2.30.38.10">
    <property type="entry name" value="Luciferase, Domain 3"/>
    <property type="match status" value="1"/>
</dbReference>
<dbReference type="EMBL" id="CP095061">
    <property type="protein sequence ID" value="UOQ67623.1"/>
    <property type="molecule type" value="Genomic_DNA"/>
</dbReference>
<dbReference type="Pfam" id="PF00501">
    <property type="entry name" value="AMP-binding"/>
    <property type="match status" value="1"/>
</dbReference>
<dbReference type="InterPro" id="IPR045851">
    <property type="entry name" value="AMP-bd_C_sf"/>
</dbReference>
<evidence type="ECO:0000313" key="5">
    <source>
        <dbReference type="EMBL" id="UOQ67623.1"/>
    </source>
</evidence>
<accession>A0ABY4G9W8</accession>
<keyword evidence="3" id="KW-0597">Phosphoprotein</keyword>
<comment type="cofactor">
    <cofactor evidence="1">
        <name>pantetheine 4'-phosphate</name>
        <dbReference type="ChEBI" id="CHEBI:47942"/>
    </cofactor>
</comment>
<evidence type="ECO:0000256" key="3">
    <source>
        <dbReference type="ARBA" id="ARBA00022553"/>
    </source>
</evidence>